<evidence type="ECO:0000313" key="1">
    <source>
        <dbReference type="Proteomes" id="UP000694866"/>
    </source>
</evidence>
<dbReference type="CTD" id="33696"/>
<protein>
    <submittedName>
        <fullName evidence="2">Uncharacterized protein</fullName>
    </submittedName>
</protein>
<keyword evidence="1" id="KW-1185">Reference proteome</keyword>
<gene>
    <name evidence="2" type="primary">LOC105272747</name>
</gene>
<organism evidence="1 2">
    <name type="scientific">Fopius arisanus</name>
    <dbReference type="NCBI Taxonomy" id="64838"/>
    <lineage>
        <taxon>Eukaryota</taxon>
        <taxon>Metazoa</taxon>
        <taxon>Ecdysozoa</taxon>
        <taxon>Arthropoda</taxon>
        <taxon>Hexapoda</taxon>
        <taxon>Insecta</taxon>
        <taxon>Pterygota</taxon>
        <taxon>Neoptera</taxon>
        <taxon>Endopterygota</taxon>
        <taxon>Hymenoptera</taxon>
        <taxon>Apocrita</taxon>
        <taxon>Ichneumonoidea</taxon>
        <taxon>Braconidae</taxon>
        <taxon>Opiinae</taxon>
        <taxon>Fopius</taxon>
    </lineage>
</organism>
<name>A0A9R1TQ84_9HYME</name>
<dbReference type="OrthoDB" id="8188574at2759"/>
<accession>A0A9R1TQ84</accession>
<reference evidence="2" key="1">
    <citation type="submission" date="2025-08" db="UniProtKB">
        <authorList>
            <consortium name="RefSeq"/>
        </authorList>
    </citation>
    <scope>IDENTIFICATION</scope>
    <source>
        <strain evidence="2">USDA-PBARC FA_bdor</strain>
        <tissue evidence="2">Whole organism</tissue>
    </source>
</reference>
<evidence type="ECO:0000313" key="2">
    <source>
        <dbReference type="RefSeq" id="XP_011313275.1"/>
    </source>
</evidence>
<dbReference type="GeneID" id="105272747"/>
<dbReference type="RefSeq" id="XP_011313275.1">
    <property type="nucleotide sequence ID" value="XM_011314973.1"/>
</dbReference>
<dbReference type="AlphaFoldDB" id="A0A9R1TQ84"/>
<proteinExistence type="predicted"/>
<dbReference type="Proteomes" id="UP000694866">
    <property type="component" value="Unplaced"/>
</dbReference>
<dbReference type="KEGG" id="fas:105272747"/>
<sequence>MWDEGTDSRLGVGFRLGQHADFQTLVEFGPQIETGKIGNTDSKQRRQAVLDATMDNDGRLMRKSMTKVDTANRRLKNKTNSKDIAEIKDDPASWLMKWNLEMSELKSGQTPLGTSYIQRIRMI</sequence>